<accession>A0ABU2U1L4</accession>
<feature type="region of interest" description="Disordered" evidence="1">
    <location>
        <begin position="1"/>
        <end position="58"/>
    </location>
</feature>
<dbReference type="EMBL" id="JAVREY010000047">
    <property type="protein sequence ID" value="MDT0467118.1"/>
    <property type="molecule type" value="Genomic_DNA"/>
</dbReference>
<comment type="caution">
    <text evidence="2">The sequence shown here is derived from an EMBL/GenBank/DDBJ whole genome shotgun (WGS) entry which is preliminary data.</text>
</comment>
<proteinExistence type="predicted"/>
<sequence length="115" mass="13585">MDHHSRRQRRAVSRDEARRTARPNPTPGKNRAERRALRYRPSAEITYHRSQASATRRRALDKALRQEWARAGRAGQYPSGQKRINHKRSVREQEFLDWATRRLTQLDQEGTREAA</sequence>
<reference evidence="3" key="1">
    <citation type="submission" date="2023-07" db="EMBL/GenBank/DDBJ databases">
        <title>30 novel species of actinomycetes from the DSMZ collection.</title>
        <authorList>
            <person name="Nouioui I."/>
        </authorList>
    </citation>
    <scope>NUCLEOTIDE SEQUENCE [LARGE SCALE GENOMIC DNA]</scope>
    <source>
        <strain evidence="3">DSM 41699</strain>
    </source>
</reference>
<organism evidence="2 3">
    <name type="scientific">Streptomyces gibsoniae</name>
    <dbReference type="NCBI Taxonomy" id="3075529"/>
    <lineage>
        <taxon>Bacteria</taxon>
        <taxon>Bacillati</taxon>
        <taxon>Actinomycetota</taxon>
        <taxon>Actinomycetes</taxon>
        <taxon>Kitasatosporales</taxon>
        <taxon>Streptomycetaceae</taxon>
        <taxon>Streptomyces</taxon>
    </lineage>
</organism>
<evidence type="ECO:0000256" key="1">
    <source>
        <dbReference type="SAM" id="MobiDB-lite"/>
    </source>
</evidence>
<feature type="compositionally biased region" description="Basic residues" evidence="1">
    <location>
        <begin position="1"/>
        <end position="11"/>
    </location>
</feature>
<evidence type="ECO:0000313" key="3">
    <source>
        <dbReference type="Proteomes" id="UP001183809"/>
    </source>
</evidence>
<name>A0ABU2U1L4_9ACTN</name>
<keyword evidence="3" id="KW-1185">Reference proteome</keyword>
<protein>
    <submittedName>
        <fullName evidence="2">Uncharacterized protein</fullName>
    </submittedName>
</protein>
<dbReference type="RefSeq" id="WP_311698579.1">
    <property type="nucleotide sequence ID" value="NZ_JAVREY010000047.1"/>
</dbReference>
<evidence type="ECO:0000313" key="2">
    <source>
        <dbReference type="EMBL" id="MDT0467118.1"/>
    </source>
</evidence>
<gene>
    <name evidence="2" type="ORF">RM764_29645</name>
</gene>
<dbReference type="Proteomes" id="UP001183809">
    <property type="component" value="Unassembled WGS sequence"/>
</dbReference>